<evidence type="ECO:0000313" key="4">
    <source>
        <dbReference type="EMBL" id="CAD9875667.1"/>
    </source>
</evidence>
<dbReference type="PANTHER" id="PTHR34932:SF1">
    <property type="entry name" value="TRPL TRANSLOCATION DEFECT PROTEIN 14"/>
    <property type="match status" value="1"/>
</dbReference>
<dbReference type="AlphaFoldDB" id="A0A7S2Y211"/>
<keyword evidence="2" id="KW-1133">Transmembrane helix</keyword>
<sequence length="565" mass="62544">MATLSKFSSITKSPIAAAIVLSVGAASLVLIPRFFLSRQKNEKEVQDSQEELEDLDRPVYKFALTGGPCAGKTTALTQLSDYLGECGFHVFMVPEAATMLFSNGVSFDDLATPEGRYAMQKSVMLLQATLEDSFERVAQTRMQEEADGRSQGSSSSSKGGKKKGAVLLCDRGLMDGAAYIEPQLWQRLLKELCLETVGIREGRYTAVMHLITAAIGAEAHYTLANNASRSETLAQARQMDAKSQAVWLGHPHHYIYDNSTDFQGKMRRLVARAAQLVGMPQPANTTPRKFLLAEVPDPSTFPVDVEEFEVEKVYLRPMHFDEDQNVLGRPPTARTRSPSPPCAVGNASPTADQGDDFFDTGSTPLSSPSKSRIASSPGRMAVRRASRQLLFDESMEEESMEEETKNRGNTSPEPATTAVVEFAYVRKRTQGGSAVYGLTVGKRKSNGTKIEAKRRLTQREYKSLVTLDADPTRHRVRQRRHAFLWDNQSFCLHTYLTPKVNLPMPSSEEPSTGHRRSRESSTASGLSVLHCQAETMDDIKIPPFIRVAMTLKEDSRYSGWKISIK</sequence>
<dbReference type="GO" id="GO:0005525">
    <property type="term" value="F:GTP binding"/>
    <property type="evidence" value="ECO:0007669"/>
    <property type="project" value="TreeGrafter"/>
</dbReference>
<dbReference type="GO" id="GO:0070300">
    <property type="term" value="F:phosphatidic acid binding"/>
    <property type="evidence" value="ECO:0007669"/>
    <property type="project" value="TreeGrafter"/>
</dbReference>
<feature type="region of interest" description="Disordered" evidence="1">
    <location>
        <begin position="501"/>
        <end position="526"/>
    </location>
</feature>
<dbReference type="SUPFAM" id="SSF52540">
    <property type="entry name" value="P-loop containing nucleoside triphosphate hydrolases"/>
    <property type="match status" value="1"/>
</dbReference>
<dbReference type="Gene3D" id="3.40.50.300">
    <property type="entry name" value="P-loop containing nucleotide triphosphate hydrolases"/>
    <property type="match status" value="1"/>
</dbReference>
<name>A0A7S2Y211_9STRA</name>
<protein>
    <recommendedName>
        <fullName evidence="3">NadR/Ttd14 AAA domain-containing protein</fullName>
    </recommendedName>
</protein>
<accession>A0A7S2Y211</accession>
<evidence type="ECO:0000256" key="2">
    <source>
        <dbReference type="SAM" id="Phobius"/>
    </source>
</evidence>
<dbReference type="InterPro" id="IPR038727">
    <property type="entry name" value="NadR/Ttd14_AAA_dom"/>
</dbReference>
<gene>
    <name evidence="4" type="ORF">FJAP1339_LOCUS12467</name>
</gene>
<dbReference type="InterPro" id="IPR053227">
    <property type="entry name" value="TRPL-trafficking_regulator"/>
</dbReference>
<dbReference type="InterPro" id="IPR027417">
    <property type="entry name" value="P-loop_NTPase"/>
</dbReference>
<dbReference type="GO" id="GO:0035091">
    <property type="term" value="F:phosphatidylinositol binding"/>
    <property type="evidence" value="ECO:0007669"/>
    <property type="project" value="TreeGrafter"/>
</dbReference>
<dbReference type="PANTHER" id="PTHR34932">
    <property type="entry name" value="TRPL TRANSLOCATION DEFECT PROTEIN 14"/>
    <property type="match status" value="1"/>
</dbReference>
<feature type="transmembrane region" description="Helical" evidence="2">
    <location>
        <begin position="15"/>
        <end position="36"/>
    </location>
</feature>
<evidence type="ECO:0000259" key="3">
    <source>
        <dbReference type="Pfam" id="PF13521"/>
    </source>
</evidence>
<organism evidence="4">
    <name type="scientific">Fibrocapsa japonica</name>
    <dbReference type="NCBI Taxonomy" id="94617"/>
    <lineage>
        <taxon>Eukaryota</taxon>
        <taxon>Sar</taxon>
        <taxon>Stramenopiles</taxon>
        <taxon>Ochrophyta</taxon>
        <taxon>Raphidophyceae</taxon>
        <taxon>Chattonellales</taxon>
        <taxon>Chattonellaceae</taxon>
        <taxon>Fibrocapsa</taxon>
    </lineage>
</organism>
<keyword evidence="2" id="KW-0812">Transmembrane</keyword>
<dbReference type="EMBL" id="HBHR01024290">
    <property type="protein sequence ID" value="CAD9875667.1"/>
    <property type="molecule type" value="Transcribed_RNA"/>
</dbReference>
<reference evidence="4" key="1">
    <citation type="submission" date="2021-01" db="EMBL/GenBank/DDBJ databases">
        <authorList>
            <person name="Corre E."/>
            <person name="Pelletier E."/>
            <person name="Niang G."/>
            <person name="Scheremetjew M."/>
            <person name="Finn R."/>
            <person name="Kale V."/>
            <person name="Holt S."/>
            <person name="Cochrane G."/>
            <person name="Meng A."/>
            <person name="Brown T."/>
            <person name="Cohen L."/>
        </authorList>
    </citation>
    <scope>NUCLEOTIDE SEQUENCE</scope>
    <source>
        <strain evidence="4">CCMP1661</strain>
    </source>
</reference>
<proteinExistence type="predicted"/>
<evidence type="ECO:0000256" key="1">
    <source>
        <dbReference type="SAM" id="MobiDB-lite"/>
    </source>
</evidence>
<feature type="domain" description="NadR/Ttd14 AAA" evidence="3">
    <location>
        <begin position="61"/>
        <end position="263"/>
    </location>
</feature>
<dbReference type="Gene3D" id="2.40.320.10">
    <property type="entry name" value="Hypothetical Protein Pfu-838710-001"/>
    <property type="match status" value="1"/>
</dbReference>
<feature type="compositionally biased region" description="Low complexity" evidence="1">
    <location>
        <begin position="364"/>
        <end position="377"/>
    </location>
</feature>
<keyword evidence="2" id="KW-0472">Membrane</keyword>
<feature type="region of interest" description="Disordered" evidence="1">
    <location>
        <begin position="323"/>
        <end position="415"/>
    </location>
</feature>
<feature type="region of interest" description="Disordered" evidence="1">
    <location>
        <begin position="140"/>
        <end position="162"/>
    </location>
</feature>
<dbReference type="Pfam" id="PF13521">
    <property type="entry name" value="AAA_28"/>
    <property type="match status" value="1"/>
</dbReference>